<feature type="compositionally biased region" description="Basic and acidic residues" evidence="1">
    <location>
        <begin position="7"/>
        <end position="37"/>
    </location>
</feature>
<dbReference type="RefSeq" id="WP_052676952.1">
    <property type="nucleotide sequence ID" value="NZ_JYJA01000041.1"/>
</dbReference>
<dbReference type="InterPro" id="IPR057972">
    <property type="entry name" value="Terminase_7"/>
</dbReference>
<evidence type="ECO:0000313" key="3">
    <source>
        <dbReference type="Proteomes" id="UP000034098"/>
    </source>
</evidence>
<name>A0A0M2H5W0_MICTR</name>
<dbReference type="Pfam" id="PF25673">
    <property type="entry name" value="Terminase_7"/>
    <property type="match status" value="1"/>
</dbReference>
<dbReference type="PATRIC" id="fig|69370.6.peg.4190"/>
<gene>
    <name evidence="2" type="ORF">RS82_04133</name>
</gene>
<evidence type="ECO:0000256" key="1">
    <source>
        <dbReference type="SAM" id="MobiDB-lite"/>
    </source>
</evidence>
<accession>A0A0M2H5W0</accession>
<reference evidence="2 3" key="1">
    <citation type="submission" date="2015-02" db="EMBL/GenBank/DDBJ databases">
        <title>Draft genome sequences of ten Microbacterium spp. with emphasis on heavy metal contaminated environments.</title>
        <authorList>
            <person name="Corretto E."/>
        </authorList>
    </citation>
    <scope>NUCLEOTIDE SEQUENCE [LARGE SCALE GENOMIC DNA]</scope>
    <source>
        <strain evidence="2 3">DSM 8608</strain>
    </source>
</reference>
<proteinExistence type="predicted"/>
<dbReference type="AlphaFoldDB" id="A0A0M2H5W0"/>
<protein>
    <recommendedName>
        <fullName evidence="4">Terminase small subunit</fullName>
    </recommendedName>
</protein>
<feature type="region of interest" description="Disordered" evidence="1">
    <location>
        <begin position="1"/>
        <end position="58"/>
    </location>
</feature>
<comment type="caution">
    <text evidence="2">The sequence shown here is derived from an EMBL/GenBank/DDBJ whole genome shotgun (WGS) entry which is preliminary data.</text>
</comment>
<dbReference type="EMBL" id="JYJA01000041">
    <property type="protein sequence ID" value="KJL39920.1"/>
    <property type="molecule type" value="Genomic_DNA"/>
</dbReference>
<organism evidence="2 3">
    <name type="scientific">Microbacterium trichothecenolyticum</name>
    <name type="common">Aureobacterium trichothecenolyticum</name>
    <dbReference type="NCBI Taxonomy" id="69370"/>
    <lineage>
        <taxon>Bacteria</taxon>
        <taxon>Bacillati</taxon>
        <taxon>Actinomycetota</taxon>
        <taxon>Actinomycetes</taxon>
        <taxon>Micrococcales</taxon>
        <taxon>Microbacteriaceae</taxon>
        <taxon>Microbacterium</taxon>
    </lineage>
</organism>
<keyword evidence="3" id="KW-1185">Reference proteome</keyword>
<evidence type="ECO:0008006" key="4">
    <source>
        <dbReference type="Google" id="ProtNLM"/>
    </source>
</evidence>
<evidence type="ECO:0000313" key="2">
    <source>
        <dbReference type="EMBL" id="KJL39920.1"/>
    </source>
</evidence>
<dbReference type="Proteomes" id="UP000034098">
    <property type="component" value="Unassembled WGS sequence"/>
</dbReference>
<dbReference type="OrthoDB" id="3233083at2"/>
<sequence length="164" mass="18891">MPGPPPSEKRSRARDNVQRDVIRNDGKVGGFDLRDLPEDFLPLKPKSQWEDPEQSEREEWHPATLRWWDNWRTSPQATRMVTDVDWDYMLDTALMHHRTWMSGGTNTERLAEIRIRLASFGATYADRLRLRLEVELPPEQHPAGAKGHANNVTDLDARRAALGA</sequence>